<dbReference type="Proteomes" id="UP000289340">
    <property type="component" value="Chromosome 2"/>
</dbReference>
<dbReference type="InterPro" id="IPR043502">
    <property type="entry name" value="DNA/RNA_pol_sf"/>
</dbReference>
<evidence type="ECO:0000313" key="10">
    <source>
        <dbReference type="EMBL" id="RZC22877.1"/>
    </source>
</evidence>
<dbReference type="FunFam" id="1.10.510.10:FF:000051">
    <property type="entry name" value="Receptor-like serine/threonine-protein kinase ALE2"/>
    <property type="match status" value="1"/>
</dbReference>
<evidence type="ECO:0000256" key="3">
    <source>
        <dbReference type="ARBA" id="ARBA00022741"/>
    </source>
</evidence>
<evidence type="ECO:0000256" key="2">
    <source>
        <dbReference type="ARBA" id="ARBA00022679"/>
    </source>
</evidence>
<dbReference type="PANTHER" id="PTHR47989:SF25">
    <property type="entry name" value="PROLINE-RICH RECEPTOR-LIKE PROTEIN KINASE PERK3"/>
    <property type="match status" value="1"/>
</dbReference>
<dbReference type="Gene3D" id="1.10.510.10">
    <property type="entry name" value="Transferase(Phosphotransferase) domain 1"/>
    <property type="match status" value="1"/>
</dbReference>
<keyword evidence="10" id="KW-0548">Nucleotidyltransferase</keyword>
<dbReference type="Gene3D" id="3.30.200.20">
    <property type="entry name" value="Phosphorylase Kinase, domain 1"/>
    <property type="match status" value="1"/>
</dbReference>
<feature type="binding site" evidence="6">
    <location>
        <position position="773"/>
    </location>
    <ligand>
        <name>ATP</name>
        <dbReference type="ChEBI" id="CHEBI:30616"/>
    </ligand>
</feature>
<reference evidence="10 11" key="1">
    <citation type="submission" date="2018-09" db="EMBL/GenBank/DDBJ databases">
        <title>A high-quality reference genome of wild soybean provides a powerful tool to mine soybean genomes.</title>
        <authorList>
            <person name="Xie M."/>
            <person name="Chung C.Y.L."/>
            <person name="Li M.-W."/>
            <person name="Wong F.-L."/>
            <person name="Chan T.-F."/>
            <person name="Lam H.-M."/>
        </authorList>
    </citation>
    <scope>NUCLEOTIDE SEQUENCE [LARGE SCALE GENOMIC DNA]</scope>
    <source>
        <strain evidence="11">cv. W05</strain>
        <tissue evidence="10">Hypocotyl of etiolated seedlings</tissue>
    </source>
</reference>
<proteinExistence type="predicted"/>
<dbReference type="CDD" id="cd09272">
    <property type="entry name" value="RNase_HI_RT_Ty1"/>
    <property type="match status" value="1"/>
</dbReference>
<evidence type="ECO:0000256" key="1">
    <source>
        <dbReference type="ARBA" id="ARBA00022527"/>
    </source>
</evidence>
<dbReference type="InterPro" id="IPR008271">
    <property type="entry name" value="Ser/Thr_kinase_AS"/>
</dbReference>
<organism evidence="10 11">
    <name type="scientific">Glycine soja</name>
    <name type="common">Wild soybean</name>
    <dbReference type="NCBI Taxonomy" id="3848"/>
    <lineage>
        <taxon>Eukaryota</taxon>
        <taxon>Viridiplantae</taxon>
        <taxon>Streptophyta</taxon>
        <taxon>Embryophyta</taxon>
        <taxon>Tracheophyta</taxon>
        <taxon>Spermatophyta</taxon>
        <taxon>Magnoliopsida</taxon>
        <taxon>eudicotyledons</taxon>
        <taxon>Gunneridae</taxon>
        <taxon>Pentapetalae</taxon>
        <taxon>rosids</taxon>
        <taxon>fabids</taxon>
        <taxon>Fabales</taxon>
        <taxon>Fabaceae</taxon>
        <taxon>Papilionoideae</taxon>
        <taxon>50 kb inversion clade</taxon>
        <taxon>NPAAA clade</taxon>
        <taxon>indigoferoid/millettioid clade</taxon>
        <taxon>Phaseoleae</taxon>
        <taxon>Glycine</taxon>
        <taxon>Glycine subgen. Soja</taxon>
    </lineage>
</organism>
<feature type="compositionally biased region" description="Low complexity" evidence="7">
    <location>
        <begin position="1046"/>
        <end position="1057"/>
    </location>
</feature>
<dbReference type="InterPro" id="IPR017441">
    <property type="entry name" value="Protein_kinase_ATP_BS"/>
</dbReference>
<keyword evidence="8" id="KW-0472">Membrane</keyword>
<feature type="region of interest" description="Disordered" evidence="7">
    <location>
        <begin position="1028"/>
        <end position="1057"/>
    </location>
</feature>
<evidence type="ECO:0000313" key="11">
    <source>
        <dbReference type="Proteomes" id="UP000289340"/>
    </source>
</evidence>
<dbReference type="PROSITE" id="PS00108">
    <property type="entry name" value="PROTEIN_KINASE_ST"/>
    <property type="match status" value="1"/>
</dbReference>
<feature type="domain" description="Protein kinase" evidence="9">
    <location>
        <begin position="745"/>
        <end position="1034"/>
    </location>
</feature>
<comment type="caution">
    <text evidence="10">The sequence shown here is derived from an EMBL/GenBank/DDBJ whole genome shotgun (WGS) entry which is preliminary data.</text>
</comment>
<dbReference type="EMBL" id="QZWG01000002">
    <property type="protein sequence ID" value="RZC22877.1"/>
    <property type="molecule type" value="Genomic_DNA"/>
</dbReference>
<dbReference type="SUPFAM" id="SSF56112">
    <property type="entry name" value="Protein kinase-like (PK-like)"/>
    <property type="match status" value="1"/>
</dbReference>
<evidence type="ECO:0000256" key="8">
    <source>
        <dbReference type="SAM" id="Phobius"/>
    </source>
</evidence>
<protein>
    <submittedName>
        <fullName evidence="10">Receptor-like serine/threonine-protein kinase ALE2</fullName>
        <ecNumber evidence="10">2.7.7.7</ecNumber>
    </submittedName>
</protein>
<dbReference type="AlphaFoldDB" id="A0A445LI49"/>
<feature type="compositionally biased region" description="Polar residues" evidence="7">
    <location>
        <begin position="1035"/>
        <end position="1045"/>
    </location>
</feature>
<dbReference type="InterPro" id="IPR000719">
    <property type="entry name" value="Prot_kinase_dom"/>
</dbReference>
<dbReference type="FunFam" id="3.30.200.20:FF:000299">
    <property type="entry name" value="Receptor-like serine/threonine-protein kinase ALE2"/>
    <property type="match status" value="1"/>
</dbReference>
<evidence type="ECO:0000256" key="4">
    <source>
        <dbReference type="ARBA" id="ARBA00022777"/>
    </source>
</evidence>
<dbReference type="EC" id="2.7.7.7" evidence="10"/>
<accession>A0A445LI49</accession>
<feature type="region of interest" description="Disordered" evidence="7">
    <location>
        <begin position="632"/>
        <end position="653"/>
    </location>
</feature>
<evidence type="ECO:0000256" key="6">
    <source>
        <dbReference type="PROSITE-ProRule" id="PRU10141"/>
    </source>
</evidence>
<keyword evidence="10" id="KW-0675">Receptor</keyword>
<dbReference type="PANTHER" id="PTHR47989">
    <property type="entry name" value="OS01G0750732 PROTEIN"/>
    <property type="match status" value="1"/>
</dbReference>
<evidence type="ECO:0000256" key="7">
    <source>
        <dbReference type="SAM" id="MobiDB-lite"/>
    </source>
</evidence>
<keyword evidence="5 6" id="KW-0067">ATP-binding</keyword>
<sequence length="1089" mass="119123">MLLLVVSTALTGALKWLLVLLSCMVWFVVDYGACGRALQLEAPSLSPAAAPVVAVDDLPLPTNAHGLKHLPAPIPSRANFTKGRGELQPPVSGFKNIAPMHPIADAIPSALAQPPLSPYVSDCCKQDMVWKRGSEVCHCAYPIKLDLLLLNVSENPDQNAFLNGLATQLELQTTQIEIIKFYLLSLSTLNISMDITPHKGISFSAEEAAKINSLLLLHKVQLDRRFVGDYKVINITWFKPPPHSPAAAPLFCLMNSNRDHCELCCATTEPPFLSSTSTALPVVPPTDPPTSSSAPNICPPSSPAPEFSIGVRSTRDDGKNGCVGCQQHVGACSLASQQIHCWVLLGLSVKIAPDDTIDRYKARLVAKGYTQIFGLDYGWSFNSALLEFGVTRCEADHSAFALHSKSGLCLYLVVYVDDIVISGNDSMGILGLKSHLHSQFQTKDLGPLSVVSQFMKEPCDSHWNVVILILRYLKNAPGRGLIYGDKGNAKIVCYSDADRARSPSDRRSTSGYCVPIGGNLTWRSKKPNTVARSSAEVEYRAMAATASEITWLRQLLQQLKFGDTQDTRLLCDNQTALHISSNLVFHERTKHIEIDCHFVREKVLLGEIITDFVSSGDQLVDMLTESLKAPTISTSPMKAPQRRAPTATLSSTSDRGRRSNLLLILGIVTGILFISIVCVLILCLCTMRPKTKTPPTETGLLLRFALLSTEKPRIESAVSAVGSLPHPTSTRFIAYEELKEATNNFEPASVLGEGGFGRVYKGVLNDGTAVAIKRLTSGGQQGDKEFLVEVEMLSRLHHRNLVKLVGYYSNRDSSQNLLCYELVPNGSLEAWLHGPLGINCPLDWDTRMKIALDAARGLAYMHEDSQPCVIHRDFKASNILLENNFHAKVADFGLAKQAPEGRANYLSTRVMGTFGYVAPEYAMTGHLLVKSDVYSYGVVLLELLIGRKPVDMSQPSGQENLVTWARPILRDKDSLEELADPRLGGRYPKEDFVRVCTIAAACVAPEASQRPAMGEVVQSLKMVQRVTESHDPVLASSNTRPNLRQSSTTYDSDGTSSMFSSGPYSGLSTFDYHNISRTAVFSEDLHEGR</sequence>
<keyword evidence="3 6" id="KW-0547">Nucleotide-binding</keyword>
<dbReference type="GO" id="GO:0003887">
    <property type="term" value="F:DNA-directed DNA polymerase activity"/>
    <property type="evidence" value="ECO:0007669"/>
    <property type="project" value="UniProtKB-EC"/>
</dbReference>
<dbReference type="InterPro" id="IPR001245">
    <property type="entry name" value="Ser-Thr/Tyr_kinase_cat_dom"/>
</dbReference>
<feature type="transmembrane region" description="Helical" evidence="8">
    <location>
        <begin position="661"/>
        <end position="685"/>
    </location>
</feature>
<keyword evidence="11" id="KW-1185">Reference proteome</keyword>
<gene>
    <name evidence="10" type="ORF">D0Y65_002642</name>
</gene>
<keyword evidence="1" id="KW-0723">Serine/threonine-protein kinase</keyword>
<evidence type="ECO:0000256" key="5">
    <source>
        <dbReference type="ARBA" id="ARBA00022840"/>
    </source>
</evidence>
<dbReference type="GO" id="GO:0005524">
    <property type="term" value="F:ATP binding"/>
    <property type="evidence" value="ECO:0007669"/>
    <property type="project" value="UniProtKB-UniRule"/>
</dbReference>
<name>A0A445LI49_GLYSO</name>
<dbReference type="SUPFAM" id="SSF56672">
    <property type="entry name" value="DNA/RNA polymerases"/>
    <property type="match status" value="1"/>
</dbReference>
<dbReference type="InterPro" id="IPR011009">
    <property type="entry name" value="Kinase-like_dom_sf"/>
</dbReference>
<dbReference type="PROSITE" id="PS50011">
    <property type="entry name" value="PROTEIN_KINASE_DOM"/>
    <property type="match status" value="1"/>
</dbReference>
<keyword evidence="4 10" id="KW-0418">Kinase</keyword>
<dbReference type="PROSITE" id="PS00107">
    <property type="entry name" value="PROTEIN_KINASE_ATP"/>
    <property type="match status" value="1"/>
</dbReference>
<dbReference type="Pfam" id="PF07714">
    <property type="entry name" value="PK_Tyr_Ser-Thr"/>
    <property type="match status" value="1"/>
</dbReference>
<keyword evidence="8" id="KW-1133">Transmembrane helix</keyword>
<evidence type="ECO:0000259" key="9">
    <source>
        <dbReference type="PROSITE" id="PS50011"/>
    </source>
</evidence>
<keyword evidence="2 10" id="KW-0808">Transferase</keyword>
<keyword evidence="8" id="KW-0812">Transmembrane</keyword>
<dbReference type="GO" id="GO:0004674">
    <property type="term" value="F:protein serine/threonine kinase activity"/>
    <property type="evidence" value="ECO:0007669"/>
    <property type="project" value="UniProtKB-KW"/>
</dbReference>